<evidence type="ECO:0000313" key="1">
    <source>
        <dbReference type="EMBL" id="AXG07634.1"/>
    </source>
</evidence>
<dbReference type="InterPro" id="IPR012675">
    <property type="entry name" value="Beta-grasp_dom_sf"/>
</dbReference>
<dbReference type="NCBIfam" id="TIGR01687">
    <property type="entry name" value="moaD_arch"/>
    <property type="match status" value="1"/>
</dbReference>
<dbReference type="Proteomes" id="UP000252985">
    <property type="component" value="Chromosome"/>
</dbReference>
<reference evidence="2 3" key="1">
    <citation type="submission" date="2018-07" db="EMBL/GenBank/DDBJ databases">
        <title>Genome sequences of Haloplanus sp. CBA1112.</title>
        <authorList>
            <person name="Kim Y.B."/>
            <person name="Roh S.W."/>
        </authorList>
    </citation>
    <scope>NUCLEOTIDE SEQUENCE [LARGE SCALE GENOMIC DNA]</scope>
    <source>
        <strain evidence="2 3">CBA1112</strain>
    </source>
</reference>
<evidence type="ECO:0000313" key="3">
    <source>
        <dbReference type="Proteomes" id="UP000252985"/>
    </source>
</evidence>
<dbReference type="InterPro" id="IPR010038">
    <property type="entry name" value="MoaD_arc-typ"/>
</dbReference>
<proteinExistence type="predicted"/>
<dbReference type="Gene3D" id="3.10.20.30">
    <property type="match status" value="1"/>
</dbReference>
<dbReference type="KEGG" id="haj:DU500_15015"/>
<dbReference type="NCBIfam" id="NF041918">
    <property type="entry name" value="SAMP1"/>
    <property type="match status" value="1"/>
</dbReference>
<evidence type="ECO:0000313" key="4">
    <source>
        <dbReference type="Proteomes" id="UP000253273"/>
    </source>
</evidence>
<dbReference type="InterPro" id="IPR052045">
    <property type="entry name" value="Sulfur_Carrier/Prot_Modifier"/>
</dbReference>
<dbReference type="AlphaFoldDB" id="A0A345EFS7"/>
<gene>
    <name evidence="2" type="ORF">DU484_14985</name>
    <name evidence="1" type="ORF">DU500_15015</name>
</gene>
<dbReference type="Proteomes" id="UP000253273">
    <property type="component" value="Chromosome"/>
</dbReference>
<dbReference type="InterPro" id="IPR003749">
    <property type="entry name" value="ThiS/MoaD-like"/>
</dbReference>
<name>A0A345EFS7_9EURY</name>
<dbReference type="PANTHER" id="PTHR38031:SF1">
    <property type="entry name" value="SULFUR CARRIER PROTEIN CYSO"/>
    <property type="match status" value="1"/>
</dbReference>
<dbReference type="Pfam" id="PF02597">
    <property type="entry name" value="ThiS"/>
    <property type="match status" value="1"/>
</dbReference>
<dbReference type="KEGG" id="haq:DU484_14985"/>
<evidence type="ECO:0000313" key="2">
    <source>
        <dbReference type="EMBL" id="AXG11049.1"/>
    </source>
</evidence>
<sequence>MVGHQTQNHFGRTATSRRGRRLQTMEVHFDFFGPMRDAVGRKRVTRTFDGTTTVDAALESLCVAFDGLTDHLRDDDGGWTRQVTVTVDGTNVRQLDGYGTTLSDGDVVRLAPPVVGG</sequence>
<accession>A0A345EFS7</accession>
<protein>
    <submittedName>
        <fullName evidence="2">MoaD/ThiS family protein</fullName>
    </submittedName>
</protein>
<dbReference type="PANTHER" id="PTHR38031">
    <property type="entry name" value="SULFUR CARRIER PROTEIN SLR0821-RELATED"/>
    <property type="match status" value="1"/>
</dbReference>
<organism evidence="2 3">
    <name type="scientific">Haloplanus rubicundus</name>
    <dbReference type="NCBI Taxonomy" id="1547898"/>
    <lineage>
        <taxon>Archaea</taxon>
        <taxon>Methanobacteriati</taxon>
        <taxon>Methanobacteriota</taxon>
        <taxon>Stenosarchaea group</taxon>
        <taxon>Halobacteria</taxon>
        <taxon>Halobacteriales</taxon>
        <taxon>Haloferacaceae</taxon>
        <taxon>Haloplanus</taxon>
    </lineage>
</organism>
<dbReference type="InterPro" id="IPR016155">
    <property type="entry name" value="Mopterin_synth/thiamin_S_b"/>
</dbReference>
<dbReference type="EMBL" id="CP031150">
    <property type="protein sequence ID" value="AXG07634.1"/>
    <property type="molecule type" value="Genomic_DNA"/>
</dbReference>
<dbReference type="InterPro" id="IPR054834">
    <property type="entry name" value="SAMP1_3"/>
</dbReference>
<dbReference type="SUPFAM" id="SSF54285">
    <property type="entry name" value="MoaD/ThiS"/>
    <property type="match status" value="1"/>
</dbReference>
<reference evidence="1 4" key="2">
    <citation type="submission" date="2018-07" db="EMBL/GenBank/DDBJ databases">
        <title>Genome sequences of Haloplanus sp. CBA1113.</title>
        <authorList>
            <person name="Kim Y.B."/>
            <person name="Roh S.W."/>
        </authorList>
    </citation>
    <scope>NUCLEOTIDE SEQUENCE [LARGE SCALE GENOMIC DNA]</scope>
    <source>
        <strain evidence="1 4">CBA1113</strain>
    </source>
</reference>
<keyword evidence="4" id="KW-1185">Reference proteome</keyword>
<dbReference type="EMBL" id="CP031148">
    <property type="protein sequence ID" value="AXG11049.1"/>
    <property type="molecule type" value="Genomic_DNA"/>
</dbReference>
<accession>A0A345E612</accession>